<reference evidence="2" key="2">
    <citation type="journal article" date="2021" name="PeerJ">
        <title>Extensive microbial diversity within the chicken gut microbiome revealed by metagenomics and culture.</title>
        <authorList>
            <person name="Gilroy R."/>
            <person name="Ravi A."/>
            <person name="Getino M."/>
            <person name="Pursley I."/>
            <person name="Horton D.L."/>
            <person name="Alikhan N.F."/>
            <person name="Baker D."/>
            <person name="Gharbi K."/>
            <person name="Hall N."/>
            <person name="Watson M."/>
            <person name="Adriaenssens E.M."/>
            <person name="Foster-Nyarko E."/>
            <person name="Jarju S."/>
            <person name="Secka A."/>
            <person name="Antonio M."/>
            <person name="Oren A."/>
            <person name="Chaudhuri R.R."/>
            <person name="La Ragione R."/>
            <person name="Hildebrand F."/>
            <person name="Pallen M.J."/>
        </authorList>
    </citation>
    <scope>NUCLEOTIDE SEQUENCE</scope>
    <source>
        <strain evidence="2">21143</strain>
    </source>
</reference>
<proteinExistence type="predicted"/>
<organism evidence="2 3">
    <name type="scientific">Candidatus Caccoplasma intestinavium</name>
    <dbReference type="NCBI Taxonomy" id="2840716"/>
    <lineage>
        <taxon>Bacteria</taxon>
        <taxon>Pseudomonadati</taxon>
        <taxon>Bacteroidota</taxon>
        <taxon>Bacteroidia</taxon>
        <taxon>Bacteroidales</taxon>
        <taxon>Bacteroidaceae</taxon>
        <taxon>Bacteroidaceae incertae sedis</taxon>
        <taxon>Candidatus Caccoplasma</taxon>
    </lineage>
</organism>
<name>A0A9D1KEU7_9BACT</name>
<evidence type="ECO:0000313" key="2">
    <source>
        <dbReference type="EMBL" id="HIT39792.1"/>
    </source>
</evidence>
<dbReference type="Proteomes" id="UP000886722">
    <property type="component" value="Unassembled WGS sequence"/>
</dbReference>
<comment type="caution">
    <text evidence="2">The sequence shown here is derived from an EMBL/GenBank/DDBJ whole genome shotgun (WGS) entry which is preliminary data.</text>
</comment>
<dbReference type="InterPro" id="IPR016181">
    <property type="entry name" value="Acyl_CoA_acyltransferase"/>
</dbReference>
<dbReference type="AlphaFoldDB" id="A0A9D1KEU7"/>
<dbReference type="Gene3D" id="3.40.630.30">
    <property type="match status" value="1"/>
</dbReference>
<evidence type="ECO:0000259" key="1">
    <source>
        <dbReference type="PROSITE" id="PS51186"/>
    </source>
</evidence>
<dbReference type="EMBL" id="DVKT01000053">
    <property type="protein sequence ID" value="HIT39792.1"/>
    <property type="molecule type" value="Genomic_DNA"/>
</dbReference>
<dbReference type="GO" id="GO:0016747">
    <property type="term" value="F:acyltransferase activity, transferring groups other than amino-acyl groups"/>
    <property type="evidence" value="ECO:0007669"/>
    <property type="project" value="InterPro"/>
</dbReference>
<sequence length="176" mass="20538">MILKKIIKRTDSLLEKVPALYESAFPDDERIETEKFMMMIENCRSMTFYAITEDNEFCGMAVIWELGICRYLLYLAVLEEKRNQNLGSMTLEQLLKESDLPIIGEVERPVNNINKRRIEFYKRNGFHIETENPVILNEAHTHSTCVLQLIASSPLQNADECQKRVVDIVYKSMEEI</sequence>
<gene>
    <name evidence="2" type="ORF">IAD06_07120</name>
</gene>
<reference evidence="2" key="1">
    <citation type="submission" date="2020-10" db="EMBL/GenBank/DDBJ databases">
        <authorList>
            <person name="Gilroy R."/>
        </authorList>
    </citation>
    <scope>NUCLEOTIDE SEQUENCE</scope>
    <source>
        <strain evidence="2">21143</strain>
    </source>
</reference>
<accession>A0A9D1KEU7</accession>
<dbReference type="Pfam" id="PF13508">
    <property type="entry name" value="Acetyltransf_7"/>
    <property type="match status" value="1"/>
</dbReference>
<protein>
    <submittedName>
        <fullName evidence="2">GNAT family N-acetyltransferase</fullName>
    </submittedName>
</protein>
<feature type="domain" description="N-acetyltransferase" evidence="1">
    <location>
        <begin position="4"/>
        <end position="152"/>
    </location>
</feature>
<dbReference type="SUPFAM" id="SSF55729">
    <property type="entry name" value="Acyl-CoA N-acyltransferases (Nat)"/>
    <property type="match status" value="1"/>
</dbReference>
<dbReference type="PROSITE" id="PS51186">
    <property type="entry name" value="GNAT"/>
    <property type="match status" value="1"/>
</dbReference>
<evidence type="ECO:0000313" key="3">
    <source>
        <dbReference type="Proteomes" id="UP000886722"/>
    </source>
</evidence>
<dbReference type="CDD" id="cd04301">
    <property type="entry name" value="NAT_SF"/>
    <property type="match status" value="1"/>
</dbReference>
<dbReference type="InterPro" id="IPR000182">
    <property type="entry name" value="GNAT_dom"/>
</dbReference>